<dbReference type="FunFam" id="3.40.50.980:FF:000001">
    <property type="entry name" value="Non-ribosomal peptide synthetase"/>
    <property type="match status" value="3"/>
</dbReference>
<keyword evidence="5" id="KW-0677">Repeat</keyword>
<dbReference type="FunFam" id="3.30.559.10:FF:000012">
    <property type="entry name" value="Non-ribosomal peptide synthetase"/>
    <property type="match status" value="2"/>
</dbReference>
<dbReference type="PROSITE" id="PS50075">
    <property type="entry name" value="CARRIER"/>
    <property type="match status" value="3"/>
</dbReference>
<dbReference type="Gene3D" id="3.30.559.10">
    <property type="entry name" value="Chloramphenicol acetyltransferase-like domain"/>
    <property type="match status" value="5"/>
</dbReference>
<comment type="cofactor">
    <cofactor evidence="1">
        <name>pantetheine 4'-phosphate</name>
        <dbReference type="ChEBI" id="CHEBI:47942"/>
    </cofactor>
</comment>
<dbReference type="InterPro" id="IPR010071">
    <property type="entry name" value="AA_adenyl_dom"/>
</dbReference>
<dbReference type="FunFam" id="3.30.300.30:FF:000010">
    <property type="entry name" value="Enterobactin synthetase component F"/>
    <property type="match status" value="3"/>
</dbReference>
<dbReference type="Gene3D" id="3.40.50.1820">
    <property type="entry name" value="alpha/beta hydrolase"/>
    <property type="match status" value="1"/>
</dbReference>
<dbReference type="InterPro" id="IPR029058">
    <property type="entry name" value="AB_hydrolase_fold"/>
</dbReference>
<comment type="similarity">
    <text evidence="2">Belongs to the ATP-dependent AMP-binding enzyme family.</text>
</comment>
<dbReference type="InterPro" id="IPR020845">
    <property type="entry name" value="AMP-binding_CS"/>
</dbReference>
<dbReference type="Gene3D" id="2.30.38.10">
    <property type="entry name" value="Luciferase, Domain 3"/>
    <property type="match status" value="3"/>
</dbReference>
<dbReference type="FunFam" id="2.30.38.10:FF:000001">
    <property type="entry name" value="Non-ribosomal peptide synthetase PvdI"/>
    <property type="match status" value="3"/>
</dbReference>
<dbReference type="GO" id="GO:0003824">
    <property type="term" value="F:catalytic activity"/>
    <property type="evidence" value="ECO:0007669"/>
    <property type="project" value="InterPro"/>
</dbReference>
<dbReference type="NCBIfam" id="NF003417">
    <property type="entry name" value="PRK04813.1"/>
    <property type="match status" value="3"/>
</dbReference>
<dbReference type="Pfam" id="PF00550">
    <property type="entry name" value="PP-binding"/>
    <property type="match status" value="3"/>
</dbReference>
<keyword evidence="8" id="KW-1185">Reference proteome</keyword>
<dbReference type="PANTHER" id="PTHR45527:SF1">
    <property type="entry name" value="FATTY ACID SYNTHASE"/>
    <property type="match status" value="1"/>
</dbReference>
<evidence type="ECO:0000256" key="1">
    <source>
        <dbReference type="ARBA" id="ARBA00001957"/>
    </source>
</evidence>
<dbReference type="InterPro" id="IPR009081">
    <property type="entry name" value="PP-bd_ACP"/>
</dbReference>
<evidence type="ECO:0000259" key="6">
    <source>
        <dbReference type="PROSITE" id="PS50075"/>
    </source>
</evidence>
<dbReference type="Pfam" id="PF00668">
    <property type="entry name" value="Condensation"/>
    <property type="match status" value="5"/>
</dbReference>
<dbReference type="Pfam" id="PF13193">
    <property type="entry name" value="AMP-binding_C"/>
    <property type="match status" value="3"/>
</dbReference>
<dbReference type="GO" id="GO:0044550">
    <property type="term" value="P:secondary metabolite biosynthetic process"/>
    <property type="evidence" value="ECO:0007669"/>
    <property type="project" value="UniProtKB-ARBA"/>
</dbReference>
<dbReference type="InterPro" id="IPR023213">
    <property type="entry name" value="CAT-like_dom_sf"/>
</dbReference>
<dbReference type="FunFam" id="3.30.559.30:FF:000001">
    <property type="entry name" value="Non-ribosomal peptide synthetase"/>
    <property type="match status" value="1"/>
</dbReference>
<keyword evidence="4" id="KW-0597">Phosphoprotein</keyword>
<dbReference type="GO" id="GO:0043041">
    <property type="term" value="P:amino acid activation for nonribosomal peptide biosynthetic process"/>
    <property type="evidence" value="ECO:0007669"/>
    <property type="project" value="TreeGrafter"/>
</dbReference>
<dbReference type="InterPro" id="IPR045851">
    <property type="entry name" value="AMP-bd_C_sf"/>
</dbReference>
<dbReference type="CDD" id="cd19543">
    <property type="entry name" value="DCL_NRPS"/>
    <property type="match status" value="1"/>
</dbReference>
<dbReference type="SUPFAM" id="SSF47336">
    <property type="entry name" value="ACP-like"/>
    <property type="match status" value="3"/>
</dbReference>
<dbReference type="InterPro" id="IPR000873">
    <property type="entry name" value="AMP-dep_synth/lig_dom"/>
</dbReference>
<name>A0A3A8KT29_9BACT</name>
<dbReference type="Proteomes" id="UP000268313">
    <property type="component" value="Unassembled WGS sequence"/>
</dbReference>
<feature type="domain" description="Carrier" evidence="6">
    <location>
        <begin position="2069"/>
        <end position="2143"/>
    </location>
</feature>
<sequence>MSDIDQRIASLPPEKRALLLRRLAEKEAAQAGAKAAAPALPARDPAQPAPLSFAQQRLWFLERLQPGTALYNNPAAFRMRGTVDVAALEYGLAQLVRRHEALRTVFTERDGQPFQVILPSLEPRVALVDLRELPEAAREAEALRLAREEAQRPFDLEHGPLLRVGLLQLSEREHLLLLTMHHIISDGWSLEVLVREAVTFYAARLSGTSAALAPLPLQYADFAAWQRNWLQGDVLRTQLDYWKQRLGGTLPVLELPSDRPRPATLTQRGATHSFLLPASTRRKLEALCAQEGVTPFMALLTVFKLLLARHASQEDLVVGTPIAGRNRRETEGLIGFFINTLVLRTDLSGDPSFRELLRRVREACLGAYTHQDLPFETLVEALQPERHLSRTPLFQVMFNLQNTSPSSSQEGLAGLTLSPLDLHPGTSMFDLSLSLAPHEQGLNGLFEYSTDLFDPATIARLGERYLALVDGLVADPSQRAWALPLMAEAERHQVLRTWSNASAKPALETCLHTLFEEQVARTPDAVAIVFQERSLTYRELDARSRQLAAHLRALGVGPDVRVGLCVERSLELIIGMMGILQAGGAYVPMDPALPRERLALLLADSAAPVLLTQQRLLSELPEHAARVLCLDSDWEHIAREPGDALPSAVGPGHVAYVIYTSGSTGRPKGVLIEHRAACTLVSAETPLYGVGPGSRMLQFANISFDISVEEIFTALTSGATLCLAPAEALAPGQPLQHHLREAAITVASLTPAVLAATPSEDLPALRVVISGGEACPAELVSRWGTGRRFFNTYGPTEGTVVATLTECVAQAEAPPIGRPLGHVEVYVLDSRLAPVPPGVRGELYLGGAGLARGYLGQPALTAERFVPHPFATAAGQRLYRTGDVVRFREDGQLAYLGRADTQVKVRGFRIELGEVEAAVRSRPEVQDAGVLVREDVPGDKRLVAYVVPASGQTLDAVVLRRALKDALPDYMVPSAFVVMDALPLTPNGKLDRAALPAPVQGAAREREYAAPRTDVQRQLADVWSELLRVERVGLHDDFFELGGHSLLTTQVLSRIRKVFQVELPLRDLFDAPTVAGLSVAVEAAIARGQGVHRPPLERTSREGRLSPSFAQQRLLFLEELEPDSPLYNIPAVVLLEGALDAGALEGALSEVLRRHESLRTTFHVDDAGPFVRVATAAPRTLEQMDLGHLPETERLSEALRLAQEEAQRPLALATGPLQRARLMRLDPRRHVLVLTMHHIVSDGWSMGLLVREMGALYAAFHAGQPSPLPELAFQYADFAAWQRGWLHGPALDAQLDWWRKQLSGAAPVLDLPTDRPRPATQTFRGATVPVRMPAELALAVRELSQREGVTPFMLLLAAFQVLLHRYSGQDDISVGSPIAGRNVAESEDLIGLFVNSLVLRARLGEATTFRELLAQVRETTLGAYAHQDLPFERLVEALRPARDLSRPPLFQVMFVHDQDERRELALPDLTLRPLGVEQRTSKFDLTLFLTVTPEGLSGAFEYNADLFDASTLERMAGHLQHLLRAAIAQPGLPLSRLSLLPEAEARQLLREWNATDTAFPGEDCLHHAIEAQALRTPDALAVLDDTRTLTFRELDAQANRLAWYLMQQGVGAESRVALCLERGVDLVVTVQAILKTGGAYVPIDPAYPHERQAFVVKDSGTQLVVTQTHLAPRFDAPGVAVLCMDDVAVREALGRESVFTPPRAGRAEQLAYVIYTSGSTGWPKGVMIQHASVMNLRGALANTAHAERRGPLRVTLNAPLVFDASVQQLVQLADGHALCVVPQEARADAALLVAWLERHAVDVLDCSPSHLRLLLEEGLGSRRPLRVLVGGEAVDAELWATLSEHPRIDCFNVYGPTECTVDSTCRAVRGAARSTLGGPLANARAYVLDGHLNPVPVGVPGELYLGGAGLARGYLGRADLTAERFLPNPFGTAPGERLYRTGDQARWLATGELDFLGRVDFQVKLRGFRIELGEIEGVLARHSTVGKAVVAVREDSPGHPRLVAYVVPAPSEVVSPAALREHAEQRLPEYMVPTVYVALESLPLTVNGKVDRRALPAPEPVTIARVATGPRTPVEHTLVAVWASVLRREDIGIHDNFFELGGDSISSMQVSSRARQAGLRVTPKQLFRHQTIAELAAVVTQGPSRPDEQGPVTGRVPLTPIQHAFFEQASPEPHHFNQSVLLEPRERLDAARLEQALGHVTRHHDALRTRFTRTAEGWEQHVAGPEATAVLSQVDLSHVPEDARTSALEQAAAHVQRGLELSQGPLIHAALFDRGEGHSQRLLVVVHHLVVDAVSWRYLLEDLEAAYQHLGRGEPVALPPKTTSFKNWAERLEAHARSEALERELPFWLTGPAQAVRPLPVDKAGDNTLASARTLTVSLEVEETRVLLQEALGTFRARVDDVLLTALVLAFARWTGQPRLRVDREGHGREELFDDVDLSRTVGWFTAMSPLSLEAAPSESPLLTLRRVGKALRAVPGRGLGHGLLTYLRRDEHSRKLQARPRAQVLFNYLGQLDSLASGTALFALASEPSGPAQSDQGPRSHLLEVNGGVFQGRLELSWTYSENLHERGTIESLAHGYLEALRALLAEHHAQRASLLPRVDLSLAELDRHVLEKVLEQTPDLEDLYPLSPVQEGMLFHARLSPDSGVYFEQLAWTFRGQVDMSRLHRAFGELVARNAILRTTFLWEAVPQPLQVVRTKVALEWTEHDWRGLDATQQQARREALLDEDRKRGFDLVRTPPSRVAMVRVAEGEWRCHWSFHHLLLDGWSVGLLFNELFALYDALEQGQPLQRERAPEYRGYIAWLKQQDLGEAETWWRRTLSGFTTPTPLPDSVITVRKSGELPTVKELKLRLPDSMTEALQAFTRRHRVTLNTLAQGTWGLVLGRHAGVDDVVFGATVSGRPPALPGVEGMVGLFINTLPVRVRIPSQEGLVPWLQQLQEQQLEMRQFEHSPLVQVQGWSQVPRGTALFESILVFENYPLAAEVKEQAQRLEMDDVELLDRNNYPLSACVMPQDATVLMLSYDTERFSEATVQLLLGQWRTAMEQLLEAPAGRLSDLTLLTPDERQRMLVAWNDSRVAFTQDTCAHHLFEAQAALTPDAPALECQGTTLTYRELDSRANQLAHHLRLSGVGPDTPVGLCCERSPELVIGMLGILKAGGAFLPLDPGHPPERIAFILRDAAAPILLTQSAIADELPSQGEQVVCLDDDWRAIARQPTQAPTSRVLPDHLAYVIYTSGSTGRPKGTLLHHRGLCNTAQAAVLRHGFSPSSRVLQFASPSFDASVCEVFSSLLAGACLVLAPAHALLPGAPLQSFLAAHSISAATLTPSVLALLEPEALPSLRTVISAGEACPPELSRRWAPGRNLLNAYGPTEASVCASINPRLGPDSLHIGSPWPNTSLFVLDSSLRPVPLGAPGELFISGVGLARGYLGQPSLTAERFLPHPFSSSPGARLYRTGDRARWLPDGSLQFLGRLDDQVKLRGIRIELGEVEAALRLHPFLTDVALLLREDVPGDKRLVAYVTASQPPQHSELRSFLEQRLPSFMVPSAFVLLDSLPLTAAGKVDRKALPAPEQQGLTDSYVAPRTPTEELLAGLWADMLGHERVGVADDFFELGGHSLLAAQLITRIRATFDRELSLNDLFEAPTVSALAVKLGSAQEALHAAPPPVEPGETVDELPLSLSQQTYWSPERGGPSSPLNSVPMAFRVDGPLDETALSQALTELVRRHEILRTTFPVVDGVPVQRIAASSVLPLERLDLGALPDQEAVLSRLHEEAWRPFNLEQGPLMRALLLRRSEEQHLLLLNLHHALTDLVSGQVLVSELAVLYGAFQEGRESPLPEPALQYRDFTRWQHAWLRDGVLDGLRNWWERKLEAPLPLPALTPEPSLEAGHSAHASRNVPFTLPPEVSGQLVALSRREGVTPFILLMAAFQVVLARASGHDEALVAFAHAHRVRPELERMPGMFANLLVVRTPLAGNPGFREVLRRARTAYLEAFDHAGLPHAELMRLLGASSTKALPAGFSFAQGGEDTQGLPGLTLSPVPLELEMTVSDVSLSVLQGPDGFSGDFEYRAGLFRQETVEALGEAFVGLLERVVAEPEARLDSLTGPAGALAGTLTGRGVA</sequence>
<dbReference type="Gene3D" id="3.40.50.980">
    <property type="match status" value="6"/>
</dbReference>
<dbReference type="GO" id="GO:0031177">
    <property type="term" value="F:phosphopantetheine binding"/>
    <property type="evidence" value="ECO:0007669"/>
    <property type="project" value="InterPro"/>
</dbReference>
<dbReference type="CDD" id="cd19534">
    <property type="entry name" value="E_NRPS"/>
    <property type="match status" value="1"/>
</dbReference>
<dbReference type="PANTHER" id="PTHR45527">
    <property type="entry name" value="NONRIBOSOMAL PEPTIDE SYNTHETASE"/>
    <property type="match status" value="1"/>
</dbReference>
<gene>
    <name evidence="7" type="ORF">D7X32_02200</name>
</gene>
<dbReference type="NCBIfam" id="TIGR01720">
    <property type="entry name" value="NRPS-para261"/>
    <property type="match status" value="1"/>
</dbReference>
<dbReference type="Gene3D" id="3.30.300.30">
    <property type="match status" value="3"/>
</dbReference>
<dbReference type="SUPFAM" id="SSF56801">
    <property type="entry name" value="Acetyl-CoA synthetase-like"/>
    <property type="match status" value="3"/>
</dbReference>
<organism evidence="7 8">
    <name type="scientific">Corallococcus carmarthensis</name>
    <dbReference type="NCBI Taxonomy" id="2316728"/>
    <lineage>
        <taxon>Bacteria</taxon>
        <taxon>Pseudomonadati</taxon>
        <taxon>Myxococcota</taxon>
        <taxon>Myxococcia</taxon>
        <taxon>Myxococcales</taxon>
        <taxon>Cystobacterineae</taxon>
        <taxon>Myxococcaceae</taxon>
        <taxon>Corallococcus</taxon>
    </lineage>
</organism>
<dbReference type="NCBIfam" id="TIGR01733">
    <property type="entry name" value="AA-adenyl-dom"/>
    <property type="match status" value="3"/>
</dbReference>
<accession>A0A3A8KT29</accession>
<comment type="caution">
    <text evidence="7">The sequence shown here is derived from an EMBL/GenBank/DDBJ whole genome shotgun (WGS) entry which is preliminary data.</text>
</comment>
<evidence type="ECO:0000256" key="2">
    <source>
        <dbReference type="ARBA" id="ARBA00006432"/>
    </source>
</evidence>
<dbReference type="GO" id="GO:0005737">
    <property type="term" value="C:cytoplasm"/>
    <property type="evidence" value="ECO:0007669"/>
    <property type="project" value="TreeGrafter"/>
</dbReference>
<dbReference type="OrthoDB" id="5349841at2"/>
<keyword evidence="3" id="KW-0596">Phosphopantetheine</keyword>
<dbReference type="SUPFAM" id="SSF52777">
    <property type="entry name" value="CoA-dependent acyltransferases"/>
    <property type="match status" value="10"/>
</dbReference>
<dbReference type="RefSeq" id="WP_120600826.1">
    <property type="nucleotide sequence ID" value="NZ_RAWE01000004.1"/>
</dbReference>
<dbReference type="Gene3D" id="1.10.1200.10">
    <property type="entry name" value="ACP-like"/>
    <property type="match status" value="2"/>
</dbReference>
<dbReference type="GO" id="GO:0072330">
    <property type="term" value="P:monocarboxylic acid biosynthetic process"/>
    <property type="evidence" value="ECO:0007669"/>
    <property type="project" value="UniProtKB-ARBA"/>
</dbReference>
<dbReference type="EMBL" id="RAWE01000004">
    <property type="protein sequence ID" value="RKH07401.1"/>
    <property type="molecule type" value="Genomic_DNA"/>
</dbReference>
<reference evidence="8" key="1">
    <citation type="submission" date="2018-09" db="EMBL/GenBank/DDBJ databases">
        <authorList>
            <person name="Livingstone P.G."/>
            <person name="Whitworth D.E."/>
        </authorList>
    </citation>
    <scope>NUCLEOTIDE SEQUENCE [LARGE SCALE GENOMIC DNA]</scope>
    <source>
        <strain evidence="8">CA043D</strain>
    </source>
</reference>
<dbReference type="InterPro" id="IPR036736">
    <property type="entry name" value="ACP-like_sf"/>
</dbReference>
<dbReference type="CDD" id="cd05930">
    <property type="entry name" value="A_NRPS"/>
    <property type="match status" value="1"/>
</dbReference>
<dbReference type="SMART" id="SM00823">
    <property type="entry name" value="PKS_PP"/>
    <property type="match status" value="3"/>
</dbReference>
<dbReference type="FunFam" id="3.40.50.12780:FF:000012">
    <property type="entry name" value="Non-ribosomal peptide synthetase"/>
    <property type="match status" value="3"/>
</dbReference>
<evidence type="ECO:0000256" key="4">
    <source>
        <dbReference type="ARBA" id="ARBA00022553"/>
    </source>
</evidence>
<dbReference type="PROSITE" id="PS00455">
    <property type="entry name" value="AMP_BINDING"/>
    <property type="match status" value="3"/>
</dbReference>
<dbReference type="Pfam" id="PF00501">
    <property type="entry name" value="AMP-binding"/>
    <property type="match status" value="3"/>
</dbReference>
<feature type="domain" description="Carrier" evidence="6">
    <location>
        <begin position="3579"/>
        <end position="3654"/>
    </location>
</feature>
<dbReference type="InterPro" id="IPR001242">
    <property type="entry name" value="Condensation_dom"/>
</dbReference>
<dbReference type="InterPro" id="IPR025110">
    <property type="entry name" value="AMP-bd_C"/>
</dbReference>
<dbReference type="Gene3D" id="3.30.559.30">
    <property type="entry name" value="Nonribosomal peptide synthetase, condensation domain"/>
    <property type="match status" value="5"/>
</dbReference>
<dbReference type="CDD" id="cd17652">
    <property type="entry name" value="A_NRPS_CmdD_like"/>
    <property type="match status" value="1"/>
</dbReference>
<feature type="domain" description="Carrier" evidence="6">
    <location>
        <begin position="1010"/>
        <end position="1085"/>
    </location>
</feature>
<evidence type="ECO:0000256" key="3">
    <source>
        <dbReference type="ARBA" id="ARBA00022450"/>
    </source>
</evidence>
<protein>
    <submittedName>
        <fullName evidence="7">Amino acid adenylation domain-containing protein</fullName>
    </submittedName>
</protein>
<evidence type="ECO:0000313" key="7">
    <source>
        <dbReference type="EMBL" id="RKH07401.1"/>
    </source>
</evidence>
<evidence type="ECO:0000256" key="5">
    <source>
        <dbReference type="ARBA" id="ARBA00022737"/>
    </source>
</evidence>
<dbReference type="PROSITE" id="PS00012">
    <property type="entry name" value="PHOSPHOPANTETHEINE"/>
    <property type="match status" value="3"/>
</dbReference>
<dbReference type="InterPro" id="IPR006162">
    <property type="entry name" value="Ppantetheine_attach_site"/>
</dbReference>
<dbReference type="CDD" id="cd19531">
    <property type="entry name" value="LCL_NRPS-like"/>
    <property type="match status" value="3"/>
</dbReference>
<dbReference type="InterPro" id="IPR010060">
    <property type="entry name" value="NRPS_synth"/>
</dbReference>
<proteinExistence type="inferred from homology"/>
<dbReference type="FunFam" id="1.10.1200.10:FF:000016">
    <property type="entry name" value="Non-ribosomal peptide synthase"/>
    <property type="match status" value="1"/>
</dbReference>
<evidence type="ECO:0000313" key="8">
    <source>
        <dbReference type="Proteomes" id="UP000268313"/>
    </source>
</evidence>
<dbReference type="FunFam" id="1.10.1200.10:FF:000005">
    <property type="entry name" value="Nonribosomal peptide synthetase 1"/>
    <property type="match status" value="2"/>
</dbReference>
<dbReference type="InterPro" id="IPR020806">
    <property type="entry name" value="PKS_PP-bd"/>
</dbReference>